<gene>
    <name evidence="2" type="ORF">g.33388</name>
</gene>
<feature type="domain" description="Reverse transcriptase" evidence="1">
    <location>
        <begin position="1"/>
        <end position="227"/>
    </location>
</feature>
<name>A0A1B6L4A5_9HEMI</name>
<dbReference type="PROSITE" id="PS50878">
    <property type="entry name" value="RT_POL"/>
    <property type="match status" value="1"/>
</dbReference>
<proteinExistence type="predicted"/>
<feature type="non-terminal residue" evidence="2">
    <location>
        <position position="1"/>
    </location>
</feature>
<dbReference type="AlphaFoldDB" id="A0A1B6L4A5"/>
<evidence type="ECO:0000259" key="1">
    <source>
        <dbReference type="PROSITE" id="PS50878"/>
    </source>
</evidence>
<sequence length="227" mass="26033">TTERNSYRPISLILTFSKIIEKLVLNGLLLYLEQHNLQNKQKHGFLKGRSTTTAIIQLTEHILDQLEEGCTATTLFLDCDKAFDCLNHDLLLFKLRNLGVRGGAERWFASYLSKRKQLVEINYIKNNTKYKALSRVADIQRGVPQGLVLGPVLFLLLTNDMPGWIAENGHTVMYADDTVLTFADRTLELLEEKKKLTIPENQTILLHQRPSFKLKQNSADDFHHQTQ</sequence>
<accession>A0A1B6L4A5</accession>
<dbReference type="PANTHER" id="PTHR33332">
    <property type="entry name" value="REVERSE TRANSCRIPTASE DOMAIN-CONTAINING PROTEIN"/>
    <property type="match status" value="1"/>
</dbReference>
<reference evidence="2" key="1">
    <citation type="submission" date="2015-11" db="EMBL/GenBank/DDBJ databases">
        <title>De novo transcriptome assembly of four potential Pierce s Disease insect vectors from Arizona vineyards.</title>
        <authorList>
            <person name="Tassone E.E."/>
        </authorList>
    </citation>
    <scope>NUCLEOTIDE SEQUENCE</scope>
</reference>
<protein>
    <recommendedName>
        <fullName evidence="1">Reverse transcriptase domain-containing protein</fullName>
    </recommendedName>
</protein>
<organism evidence="2">
    <name type="scientific">Graphocephala atropunctata</name>
    <dbReference type="NCBI Taxonomy" id="36148"/>
    <lineage>
        <taxon>Eukaryota</taxon>
        <taxon>Metazoa</taxon>
        <taxon>Ecdysozoa</taxon>
        <taxon>Arthropoda</taxon>
        <taxon>Hexapoda</taxon>
        <taxon>Insecta</taxon>
        <taxon>Pterygota</taxon>
        <taxon>Neoptera</taxon>
        <taxon>Paraneoptera</taxon>
        <taxon>Hemiptera</taxon>
        <taxon>Auchenorrhyncha</taxon>
        <taxon>Membracoidea</taxon>
        <taxon>Cicadellidae</taxon>
        <taxon>Cicadellinae</taxon>
        <taxon>Cicadellini</taxon>
        <taxon>Graphocephala</taxon>
    </lineage>
</organism>
<dbReference type="EMBL" id="GEBQ01021425">
    <property type="protein sequence ID" value="JAT18552.1"/>
    <property type="molecule type" value="Transcribed_RNA"/>
</dbReference>
<evidence type="ECO:0000313" key="2">
    <source>
        <dbReference type="EMBL" id="JAT18552.1"/>
    </source>
</evidence>
<dbReference type="InterPro" id="IPR000477">
    <property type="entry name" value="RT_dom"/>
</dbReference>
<dbReference type="Pfam" id="PF00078">
    <property type="entry name" value="RVT_1"/>
    <property type="match status" value="1"/>
</dbReference>